<feature type="signal peptide" evidence="8">
    <location>
        <begin position="1"/>
        <end position="20"/>
    </location>
</feature>
<dbReference type="InterPro" id="IPR013106">
    <property type="entry name" value="Ig_V-set"/>
</dbReference>
<dbReference type="SUPFAM" id="SSF48726">
    <property type="entry name" value="Immunoglobulin"/>
    <property type="match status" value="1"/>
</dbReference>
<organism evidence="10 11">
    <name type="scientific">Goodea atripinnis</name>
    <dbReference type="NCBI Taxonomy" id="208336"/>
    <lineage>
        <taxon>Eukaryota</taxon>
        <taxon>Metazoa</taxon>
        <taxon>Chordata</taxon>
        <taxon>Craniata</taxon>
        <taxon>Vertebrata</taxon>
        <taxon>Euteleostomi</taxon>
        <taxon>Actinopterygii</taxon>
        <taxon>Neopterygii</taxon>
        <taxon>Teleostei</taxon>
        <taxon>Neoteleostei</taxon>
        <taxon>Acanthomorphata</taxon>
        <taxon>Ovalentaria</taxon>
        <taxon>Atherinomorphae</taxon>
        <taxon>Cyprinodontiformes</taxon>
        <taxon>Goodeidae</taxon>
        <taxon>Goodea</taxon>
    </lineage>
</organism>
<accession>A0ABV0N5V7</accession>
<keyword evidence="5" id="KW-0472">Membrane</keyword>
<reference evidence="10 11" key="1">
    <citation type="submission" date="2021-06" db="EMBL/GenBank/DDBJ databases">
        <authorList>
            <person name="Palmer J.M."/>
        </authorList>
    </citation>
    <scope>NUCLEOTIDE SEQUENCE [LARGE SCALE GENOMIC DNA]</scope>
    <source>
        <strain evidence="10 11">GA_2019</strain>
        <tissue evidence="10">Muscle</tissue>
    </source>
</reference>
<protein>
    <recommendedName>
        <fullName evidence="9">Ig-like domain-containing protein</fullName>
    </recommendedName>
</protein>
<dbReference type="Proteomes" id="UP001476798">
    <property type="component" value="Unassembled WGS sequence"/>
</dbReference>
<dbReference type="InterPro" id="IPR036179">
    <property type="entry name" value="Ig-like_dom_sf"/>
</dbReference>
<gene>
    <name evidence="10" type="ORF">GOODEAATRI_031753</name>
</gene>
<dbReference type="EMBL" id="JAHRIO010025557">
    <property type="protein sequence ID" value="MEQ2166775.1"/>
    <property type="molecule type" value="Genomic_DNA"/>
</dbReference>
<dbReference type="InterPro" id="IPR003599">
    <property type="entry name" value="Ig_sub"/>
</dbReference>
<dbReference type="PANTHER" id="PTHR19433">
    <property type="entry name" value="T-CELL RECEPTOR ALPHA CHAIN V REGION-RELATED"/>
    <property type="match status" value="1"/>
</dbReference>
<feature type="domain" description="Ig-like" evidence="9">
    <location>
        <begin position="29"/>
        <end position="110"/>
    </location>
</feature>
<dbReference type="PROSITE" id="PS50835">
    <property type="entry name" value="IG_LIKE"/>
    <property type="match status" value="1"/>
</dbReference>
<dbReference type="InterPro" id="IPR052051">
    <property type="entry name" value="TCR_complex_component"/>
</dbReference>
<evidence type="ECO:0000256" key="2">
    <source>
        <dbReference type="ARBA" id="ARBA00022475"/>
    </source>
</evidence>
<evidence type="ECO:0000256" key="1">
    <source>
        <dbReference type="ARBA" id="ARBA00004236"/>
    </source>
</evidence>
<evidence type="ECO:0000256" key="5">
    <source>
        <dbReference type="ARBA" id="ARBA00023136"/>
    </source>
</evidence>
<evidence type="ECO:0000313" key="10">
    <source>
        <dbReference type="EMBL" id="MEQ2166775.1"/>
    </source>
</evidence>
<evidence type="ECO:0000256" key="4">
    <source>
        <dbReference type="ARBA" id="ARBA00022859"/>
    </source>
</evidence>
<keyword evidence="3 8" id="KW-0732">Signal</keyword>
<evidence type="ECO:0000256" key="6">
    <source>
        <dbReference type="ARBA" id="ARBA00023157"/>
    </source>
</evidence>
<keyword evidence="2" id="KW-1003">Cell membrane</keyword>
<dbReference type="Pfam" id="PF07686">
    <property type="entry name" value="V-set"/>
    <property type="match status" value="1"/>
</dbReference>
<comment type="subcellular location">
    <subcellularLocation>
        <location evidence="1">Cell membrane</location>
    </subcellularLocation>
</comment>
<dbReference type="InterPro" id="IPR007110">
    <property type="entry name" value="Ig-like_dom"/>
</dbReference>
<evidence type="ECO:0000256" key="3">
    <source>
        <dbReference type="ARBA" id="ARBA00022729"/>
    </source>
</evidence>
<evidence type="ECO:0000256" key="8">
    <source>
        <dbReference type="SAM" id="SignalP"/>
    </source>
</evidence>
<name>A0ABV0N5V7_9TELE</name>
<dbReference type="PANTHER" id="PTHR19433:SF111">
    <property type="entry name" value="T CELL RECEPTOR ALPHA VARIABLE 4"/>
    <property type="match status" value="1"/>
</dbReference>
<keyword evidence="11" id="KW-1185">Reference proteome</keyword>
<dbReference type="InterPro" id="IPR013783">
    <property type="entry name" value="Ig-like_fold"/>
</dbReference>
<evidence type="ECO:0000256" key="7">
    <source>
        <dbReference type="ARBA" id="ARBA00023180"/>
    </source>
</evidence>
<dbReference type="CDD" id="cd00099">
    <property type="entry name" value="IgV"/>
    <property type="match status" value="1"/>
</dbReference>
<keyword evidence="4" id="KW-0391">Immunity</keyword>
<keyword evidence="7" id="KW-0325">Glycoprotein</keyword>
<proteinExistence type="predicted"/>
<evidence type="ECO:0000313" key="11">
    <source>
        <dbReference type="Proteomes" id="UP001476798"/>
    </source>
</evidence>
<dbReference type="Gene3D" id="2.60.40.10">
    <property type="entry name" value="Immunoglobulins"/>
    <property type="match status" value="1"/>
</dbReference>
<comment type="caution">
    <text evidence="10">The sequence shown here is derived from an EMBL/GenBank/DDBJ whole genome shotgun (WGS) entry which is preliminary data.</text>
</comment>
<dbReference type="SMART" id="SM00409">
    <property type="entry name" value="IG"/>
    <property type="match status" value="1"/>
</dbReference>
<feature type="non-terminal residue" evidence="10">
    <location>
        <position position="129"/>
    </location>
</feature>
<sequence>MMNFTLILVLLFTFGWVTKSDFDFHSVVVQPGEEVTLLCSNFSKFHEHIFWFKLTDGPNISRISAMQSSESEATHLDRFNHDKFNMTSNGTKIFLNIKQVNFSDSGVYICGKNSDKCWNIFSATHLQIE</sequence>
<evidence type="ECO:0000259" key="9">
    <source>
        <dbReference type="PROSITE" id="PS50835"/>
    </source>
</evidence>
<feature type="chain" id="PRO_5046356633" description="Ig-like domain-containing protein" evidence="8">
    <location>
        <begin position="21"/>
        <end position="129"/>
    </location>
</feature>
<keyword evidence="6" id="KW-1015">Disulfide bond</keyword>